<dbReference type="AlphaFoldDB" id="W2SFW4"/>
<feature type="non-terminal residue" evidence="2">
    <location>
        <position position="1"/>
    </location>
</feature>
<accession>W2SFW4</accession>
<feature type="compositionally biased region" description="Basic and acidic residues" evidence="1">
    <location>
        <begin position="160"/>
        <end position="181"/>
    </location>
</feature>
<dbReference type="OrthoDB" id="10065820at2759"/>
<evidence type="ECO:0000313" key="2">
    <source>
        <dbReference type="EMBL" id="ETN68485.1"/>
    </source>
</evidence>
<feature type="compositionally biased region" description="Acidic residues" evidence="1">
    <location>
        <begin position="305"/>
        <end position="315"/>
    </location>
</feature>
<feature type="region of interest" description="Disordered" evidence="1">
    <location>
        <begin position="299"/>
        <end position="363"/>
    </location>
</feature>
<feature type="compositionally biased region" description="Basic and acidic residues" evidence="1">
    <location>
        <begin position="316"/>
        <end position="326"/>
    </location>
</feature>
<sequence length="477" mass="50812">RGQWGAGPPPPPLLEPRNSSGDYHRSPGPPSNQYYRPDFPPRPTGQPNRNWAPPPECPPGGSSLHCPPPSSGPIPPVGPPQHGLPPPGGPPHPAGPPPGPSWYSQHFYPPPFSSGGSNPVPPQPSGQNQPPAPAPPFFTMDATARKKLPAWILEGLEKAEREKLKQLEKEERMRVAEEERAKRRALAGKGKFDSSSEDEDEGQADDERSRSKSRQSLAADDDDGEPVFLAKRRPLVEDLRTEEEKKDDAMIAVRFIMMSLLMEVTDETLHSCILDSIREARHEAEPKLLAKSSALAALSSLGGGDESDDESDDGEEAKGAGKDRRGGAASPSSESSEDIAAFKAPLGVPRKSSKQTTNSTEIGNEVDQAIGGEVDHGNASVAEVVNAVVVGQQSVAAGEVAHESENAADRAIANEVALLTESVNDGNAVASAGGTEAPVERGGADRNTDIHCCPENCWSDVEFSLFQKLEIVSESRH</sequence>
<feature type="compositionally biased region" description="Basic and acidic residues" evidence="1">
    <location>
        <begin position="234"/>
        <end position="244"/>
    </location>
</feature>
<proteinExistence type="predicted"/>
<organism evidence="2 3">
    <name type="scientific">Necator americanus</name>
    <name type="common">Human hookworm</name>
    <dbReference type="NCBI Taxonomy" id="51031"/>
    <lineage>
        <taxon>Eukaryota</taxon>
        <taxon>Metazoa</taxon>
        <taxon>Ecdysozoa</taxon>
        <taxon>Nematoda</taxon>
        <taxon>Chromadorea</taxon>
        <taxon>Rhabditida</taxon>
        <taxon>Rhabditina</taxon>
        <taxon>Rhabditomorpha</taxon>
        <taxon>Strongyloidea</taxon>
        <taxon>Ancylostomatidae</taxon>
        <taxon>Bunostominae</taxon>
        <taxon>Necator</taxon>
    </lineage>
</organism>
<feature type="compositionally biased region" description="Pro residues" evidence="1">
    <location>
        <begin position="66"/>
        <end position="100"/>
    </location>
</feature>
<keyword evidence="3" id="KW-1185">Reference proteome</keyword>
<dbReference type="InterPro" id="IPR031937">
    <property type="entry name" value="PNISR"/>
</dbReference>
<name>W2SFW4_NECAM</name>
<feature type="compositionally biased region" description="Pro residues" evidence="1">
    <location>
        <begin position="119"/>
        <end position="136"/>
    </location>
</feature>
<dbReference type="KEGG" id="nai:NECAME_05568"/>
<feature type="compositionally biased region" description="Acidic residues" evidence="1">
    <location>
        <begin position="195"/>
        <end position="204"/>
    </location>
</feature>
<evidence type="ECO:0000256" key="1">
    <source>
        <dbReference type="SAM" id="MobiDB-lite"/>
    </source>
</evidence>
<dbReference type="EMBL" id="KI669253">
    <property type="protein sequence ID" value="ETN68485.1"/>
    <property type="molecule type" value="Genomic_DNA"/>
</dbReference>
<dbReference type="STRING" id="51031.W2SFW4"/>
<dbReference type="Pfam" id="PF15996">
    <property type="entry name" value="PNISR"/>
    <property type="match status" value="1"/>
</dbReference>
<protein>
    <submittedName>
        <fullName evidence="2">Uncharacterized protein</fullName>
    </submittedName>
</protein>
<feature type="region of interest" description="Disordered" evidence="1">
    <location>
        <begin position="160"/>
        <end position="244"/>
    </location>
</feature>
<feature type="region of interest" description="Disordered" evidence="1">
    <location>
        <begin position="1"/>
        <end position="141"/>
    </location>
</feature>
<gene>
    <name evidence="2" type="ORF">NECAME_05568</name>
</gene>
<reference evidence="3" key="1">
    <citation type="journal article" date="2014" name="Nat. Genet.">
        <title>Genome of the human hookworm Necator americanus.</title>
        <authorList>
            <person name="Tang Y.T."/>
            <person name="Gao X."/>
            <person name="Rosa B.A."/>
            <person name="Abubucker S."/>
            <person name="Hallsworth-Pepin K."/>
            <person name="Martin J."/>
            <person name="Tyagi R."/>
            <person name="Heizer E."/>
            <person name="Zhang X."/>
            <person name="Bhonagiri-Palsikar V."/>
            <person name="Minx P."/>
            <person name="Warren W.C."/>
            <person name="Wang Q."/>
            <person name="Zhan B."/>
            <person name="Hotez P.J."/>
            <person name="Sternberg P.W."/>
            <person name="Dougall A."/>
            <person name="Gaze S.T."/>
            <person name="Mulvenna J."/>
            <person name="Sotillo J."/>
            <person name="Ranganathan S."/>
            <person name="Rabelo E.M."/>
            <person name="Wilson R.K."/>
            <person name="Felgner P.L."/>
            <person name="Bethony J."/>
            <person name="Hawdon J.M."/>
            <person name="Gasser R.B."/>
            <person name="Loukas A."/>
            <person name="Mitreva M."/>
        </authorList>
    </citation>
    <scope>NUCLEOTIDE SEQUENCE [LARGE SCALE GENOMIC DNA]</scope>
</reference>
<dbReference type="PANTHER" id="PTHR31518">
    <property type="entry name" value="ARGININE/SERINE-RICH PROTEIN PNISR"/>
    <property type="match status" value="1"/>
</dbReference>
<evidence type="ECO:0000313" key="3">
    <source>
        <dbReference type="Proteomes" id="UP000053676"/>
    </source>
</evidence>
<dbReference type="Proteomes" id="UP000053676">
    <property type="component" value="Unassembled WGS sequence"/>
</dbReference>